<gene>
    <name evidence="4" type="ORF">H8D96_06125</name>
</gene>
<feature type="domain" description="KilA-N DNA-binding" evidence="3">
    <location>
        <begin position="16"/>
        <end position="100"/>
    </location>
</feature>
<evidence type="ECO:0000313" key="5">
    <source>
        <dbReference type="Proteomes" id="UP000605201"/>
    </source>
</evidence>
<dbReference type="InterPro" id="IPR018873">
    <property type="entry name" value="KilA-N_DNA-bd_domain"/>
</dbReference>
<evidence type="ECO:0000256" key="2">
    <source>
        <dbReference type="SAM" id="MobiDB-lite"/>
    </source>
</evidence>
<feature type="coiled-coil region" evidence="1">
    <location>
        <begin position="120"/>
        <end position="147"/>
    </location>
</feature>
<dbReference type="AlphaFoldDB" id="A0A8J6TJY6"/>
<accession>A0A8J6TJY6</accession>
<evidence type="ECO:0000256" key="1">
    <source>
        <dbReference type="SAM" id="Coils"/>
    </source>
</evidence>
<sequence length="189" mass="21806">MTDANIIVPVEHVERTILMIRGQKVMIDADLAKLYGVATKRLNEQIRRNRDRFPNDFMFRLTAREKSEVVANCDHLSQLKFSTVLPYAFTEHGAIMAASVLNTRRAIDASIFVVRAFVKLREMLATHKELAQKLVDLERRFEDHDESIGAIFEAIQQLMAPPEKPRKRIGFEVKEPKGRYGKRTGKKRK</sequence>
<organism evidence="4 5">
    <name type="scientific">Candidatus Desulfatibia vada</name>
    <dbReference type="NCBI Taxonomy" id="2841696"/>
    <lineage>
        <taxon>Bacteria</taxon>
        <taxon>Pseudomonadati</taxon>
        <taxon>Thermodesulfobacteriota</taxon>
        <taxon>Desulfobacteria</taxon>
        <taxon>Desulfobacterales</taxon>
        <taxon>Desulfobacterales incertae sedis</taxon>
        <taxon>Candidatus Desulfatibia</taxon>
    </lineage>
</organism>
<comment type="caution">
    <text evidence="4">The sequence shown here is derived from an EMBL/GenBank/DDBJ whole genome shotgun (WGS) entry which is preliminary data.</text>
</comment>
<evidence type="ECO:0000313" key="4">
    <source>
        <dbReference type="EMBL" id="MBC8431479.1"/>
    </source>
</evidence>
<reference evidence="4 5" key="1">
    <citation type="submission" date="2020-08" db="EMBL/GenBank/DDBJ databases">
        <title>Bridging the membrane lipid divide: bacteria of the FCB group superphylum have the potential to synthesize archaeal ether lipids.</title>
        <authorList>
            <person name="Villanueva L."/>
            <person name="Von Meijenfeldt F.A.B."/>
            <person name="Westbye A.B."/>
            <person name="Yadav S."/>
            <person name="Hopmans E.C."/>
            <person name="Dutilh B.E."/>
            <person name="Sinninghe Damste J.S."/>
        </authorList>
    </citation>
    <scope>NUCLEOTIDE SEQUENCE [LARGE SCALE GENOMIC DNA]</scope>
    <source>
        <strain evidence="4">NIOZ-UU17</strain>
    </source>
</reference>
<proteinExistence type="predicted"/>
<evidence type="ECO:0000259" key="3">
    <source>
        <dbReference type="Pfam" id="PF10543"/>
    </source>
</evidence>
<keyword evidence="1" id="KW-0175">Coiled coil</keyword>
<name>A0A8J6TJY6_9BACT</name>
<protein>
    <submittedName>
        <fullName evidence="4">ORF6N domain-containing protein</fullName>
    </submittedName>
</protein>
<feature type="compositionally biased region" description="Basic residues" evidence="2">
    <location>
        <begin position="179"/>
        <end position="189"/>
    </location>
</feature>
<dbReference type="Proteomes" id="UP000605201">
    <property type="component" value="Unassembled WGS sequence"/>
</dbReference>
<dbReference type="Pfam" id="PF10543">
    <property type="entry name" value="ORF6N"/>
    <property type="match status" value="1"/>
</dbReference>
<dbReference type="EMBL" id="JACNIG010000146">
    <property type="protein sequence ID" value="MBC8431479.1"/>
    <property type="molecule type" value="Genomic_DNA"/>
</dbReference>
<feature type="compositionally biased region" description="Basic and acidic residues" evidence="2">
    <location>
        <begin position="169"/>
        <end position="178"/>
    </location>
</feature>
<feature type="region of interest" description="Disordered" evidence="2">
    <location>
        <begin position="166"/>
        <end position="189"/>
    </location>
</feature>